<dbReference type="PANTHER" id="PTHR31088">
    <property type="entry name" value="MEMBRANE-ASSOCIATED PROTEIN VIPP1, CHLOROPLASTIC"/>
    <property type="match status" value="1"/>
</dbReference>
<feature type="compositionally biased region" description="Basic and acidic residues" evidence="2">
    <location>
        <begin position="317"/>
        <end position="330"/>
    </location>
</feature>
<evidence type="ECO:0000256" key="2">
    <source>
        <dbReference type="SAM" id="MobiDB-lite"/>
    </source>
</evidence>
<evidence type="ECO:0000256" key="1">
    <source>
        <dbReference type="ARBA" id="ARBA00043985"/>
    </source>
</evidence>
<dbReference type="PANTHER" id="PTHR31088:SF6">
    <property type="entry name" value="PHAGE SHOCK PROTEIN A"/>
    <property type="match status" value="1"/>
</dbReference>
<dbReference type="GO" id="GO:0009271">
    <property type="term" value="P:phage shock"/>
    <property type="evidence" value="ECO:0007669"/>
    <property type="project" value="TreeGrafter"/>
</dbReference>
<dbReference type="AlphaFoldDB" id="A0A1S7RGM9"/>
<comment type="similarity">
    <text evidence="1">Belongs to the PspA/Vipp/IM30 family.</text>
</comment>
<dbReference type="STRING" id="1183432.AGR3A_Lc130414"/>
<accession>A0A1S7RGM9</accession>
<feature type="region of interest" description="Disordered" evidence="2">
    <location>
        <begin position="296"/>
        <end position="351"/>
    </location>
</feature>
<reference evidence="4" key="1">
    <citation type="submission" date="2016-01" db="EMBL/GenBank/DDBJ databases">
        <authorList>
            <person name="Regsiter A."/>
            <person name="william w."/>
        </authorList>
    </citation>
    <scope>NUCLEOTIDE SEQUENCE [LARGE SCALE GENOMIC DNA]</scope>
    <source>
        <strain evidence="4">CFBP 6623</strain>
    </source>
</reference>
<dbReference type="RefSeq" id="WP_046802002.1">
    <property type="nucleotide sequence ID" value="NZ_LT009724.1"/>
</dbReference>
<evidence type="ECO:0000313" key="3">
    <source>
        <dbReference type="EMBL" id="CUX52038.1"/>
    </source>
</evidence>
<protein>
    <submittedName>
        <fullName evidence="3">Phage shock protein A (IM30), suppresses sigma54-dependent transcription</fullName>
    </submittedName>
</protein>
<sequence>MSTKLLSNVVLALNLSREDRSSLEETLLAYRRAMAILDQTEGANLVALHAAAYEEIRVKTGLPSRMVTLALRDHSQRDPQEPVRDIPLDSKLFSVKGPDSLSIATLSGRVVVPYTVLGYHDGWNDFSEARLVFEGETISIHAGIKTGFQPNREASMNNEGILGRLGRVIAGVMNNAVDAAEASNPVAVAQQAVREIAKIAEEARAALGVAVAAGHRLKSKAGDLDEEISDLDDKIRIGLENGREDLARAATGLQIDLEAQREALNKAILENAAEIAEAETTLRSIASAKADAQKRLEDAKRAERAAPASVDATPSQRNDRRLAEALEAIERVTGTPAKPNTGAAEVEELGRMQRQSAIEARLKAFREGER</sequence>
<organism evidence="3 4">
    <name type="scientific">Agrobacterium tomkonis CFBP 6623</name>
    <dbReference type="NCBI Taxonomy" id="1183432"/>
    <lineage>
        <taxon>Bacteria</taxon>
        <taxon>Pseudomonadati</taxon>
        <taxon>Pseudomonadota</taxon>
        <taxon>Alphaproteobacteria</taxon>
        <taxon>Hyphomicrobiales</taxon>
        <taxon>Rhizobiaceae</taxon>
        <taxon>Rhizobium/Agrobacterium group</taxon>
        <taxon>Agrobacterium</taxon>
        <taxon>Agrobacterium tumefaciens complex</taxon>
    </lineage>
</organism>
<evidence type="ECO:0000313" key="4">
    <source>
        <dbReference type="Proteomes" id="UP000191988"/>
    </source>
</evidence>
<dbReference type="Proteomes" id="UP000191988">
    <property type="component" value="Unassembled WGS sequence"/>
</dbReference>
<keyword evidence="4" id="KW-1185">Reference proteome</keyword>
<dbReference type="GO" id="GO:0005829">
    <property type="term" value="C:cytosol"/>
    <property type="evidence" value="ECO:0007669"/>
    <property type="project" value="TreeGrafter"/>
</dbReference>
<name>A0A1S7RGM9_9HYPH</name>
<dbReference type="InterPro" id="IPR007157">
    <property type="entry name" value="PspA_VIPP1"/>
</dbReference>
<dbReference type="EMBL" id="FBWK01000049">
    <property type="protein sequence ID" value="CUX52038.1"/>
    <property type="molecule type" value="Genomic_DNA"/>
</dbReference>
<gene>
    <name evidence="3" type="ORF">AGR3A_Lc130414</name>
</gene>
<proteinExistence type="inferred from homology"/>